<dbReference type="PROSITE" id="PS50330">
    <property type="entry name" value="UIM"/>
    <property type="match status" value="1"/>
</dbReference>
<dbReference type="GO" id="GO:0016579">
    <property type="term" value="P:protein deubiquitination"/>
    <property type="evidence" value="ECO:0007669"/>
    <property type="project" value="TreeGrafter"/>
</dbReference>
<dbReference type="Gene3D" id="3.90.70.80">
    <property type="match status" value="1"/>
</dbReference>
<sequence>MNDVVVRVLVPLDPNAASSSSKVAKTAAPAGYEEVQETLPGIFSLKVGRPERIRKEVKGAARVIGPERQGKRSQVVDVQLVLCSEAQYGALAIHHVPDPLSHRDMPQLLLTRGGWYDDEDEWEKPQQASGFPAFSAPPGYQMSEEEQLQAAMMLSRVAADEDADKEQDFEGLMLSKGLMIKKISDDGNCLFGAVADQAYADPALHAELRKQCLDYMEKDRDHFSQFVTEDFEAYVLRKRCLGVYANNPEIQALSEMLGRPIEVYSYASEPMNTFQGAGGGGARPIRISYHRGNHYNSLRSLDPTTEEAPLPALAPSGAAAATTVQPPQATPAGEGENACFLCGQQCVDYEDLQIHMFTTCEKKDLL</sequence>
<dbReference type="RefSeq" id="XP_004336500.1">
    <property type="nucleotide sequence ID" value="XM_004336452.1"/>
</dbReference>
<feature type="domain" description="OTU" evidence="7">
    <location>
        <begin position="178"/>
        <end position="301"/>
    </location>
</feature>
<comment type="similarity">
    <text evidence="2">Belongs to the peptidase C85 family.</text>
</comment>
<evidence type="ECO:0000256" key="4">
    <source>
        <dbReference type="ARBA" id="ARBA00022670"/>
    </source>
</evidence>
<dbReference type="InterPro" id="IPR003903">
    <property type="entry name" value="UIM_dom"/>
</dbReference>
<evidence type="ECO:0000259" key="7">
    <source>
        <dbReference type="PROSITE" id="PS50802"/>
    </source>
</evidence>
<evidence type="ECO:0000256" key="3">
    <source>
        <dbReference type="ARBA" id="ARBA00012759"/>
    </source>
</evidence>
<evidence type="ECO:0000313" key="9">
    <source>
        <dbReference type="Proteomes" id="UP000011083"/>
    </source>
</evidence>
<dbReference type="CDD" id="cd22752">
    <property type="entry name" value="OTU_OTUD5-like"/>
    <property type="match status" value="1"/>
</dbReference>
<gene>
    <name evidence="8" type="ORF">ACA1_192370</name>
</gene>
<dbReference type="OrthoDB" id="409956at2759"/>
<evidence type="ECO:0000256" key="6">
    <source>
        <dbReference type="ARBA" id="ARBA00022801"/>
    </source>
</evidence>
<dbReference type="Pfam" id="PF02338">
    <property type="entry name" value="OTU"/>
    <property type="match status" value="1"/>
</dbReference>
<keyword evidence="9" id="KW-1185">Reference proteome</keyword>
<dbReference type="STRING" id="1257118.L8GNC5"/>
<dbReference type="SUPFAM" id="SSF54001">
    <property type="entry name" value="Cysteine proteinases"/>
    <property type="match status" value="1"/>
</dbReference>
<dbReference type="InterPro" id="IPR050704">
    <property type="entry name" value="Peptidase_C85-like"/>
</dbReference>
<dbReference type="GO" id="GO:0061578">
    <property type="term" value="F:K63-linked deubiquitinase activity"/>
    <property type="evidence" value="ECO:0007669"/>
    <property type="project" value="TreeGrafter"/>
</dbReference>
<dbReference type="GeneID" id="14915052"/>
<reference evidence="8 9" key="1">
    <citation type="journal article" date="2013" name="Genome Biol.">
        <title>Genome of Acanthamoeba castellanii highlights extensive lateral gene transfer and early evolution of tyrosine kinase signaling.</title>
        <authorList>
            <person name="Clarke M."/>
            <person name="Lohan A.J."/>
            <person name="Liu B."/>
            <person name="Lagkouvardos I."/>
            <person name="Roy S."/>
            <person name="Zafar N."/>
            <person name="Bertelli C."/>
            <person name="Schilde C."/>
            <person name="Kianianmomeni A."/>
            <person name="Burglin T.R."/>
            <person name="Frech C."/>
            <person name="Turcotte B."/>
            <person name="Kopec K.O."/>
            <person name="Synnott J.M."/>
            <person name="Choo C."/>
            <person name="Paponov I."/>
            <person name="Finkler A."/>
            <person name="Soon Heng Tan C."/>
            <person name="Hutchins A.P."/>
            <person name="Weinmeier T."/>
            <person name="Rattei T."/>
            <person name="Chu J.S."/>
            <person name="Gimenez G."/>
            <person name="Irimia M."/>
            <person name="Rigden D.J."/>
            <person name="Fitzpatrick D.A."/>
            <person name="Lorenzo-Morales J."/>
            <person name="Bateman A."/>
            <person name="Chiu C.H."/>
            <person name="Tang P."/>
            <person name="Hegemann P."/>
            <person name="Fromm H."/>
            <person name="Raoult D."/>
            <person name="Greub G."/>
            <person name="Miranda-Saavedra D."/>
            <person name="Chen N."/>
            <person name="Nash P."/>
            <person name="Ginger M.L."/>
            <person name="Horn M."/>
            <person name="Schaap P."/>
            <person name="Caler L."/>
            <person name="Loftus B."/>
        </authorList>
    </citation>
    <scope>NUCLEOTIDE SEQUENCE [LARGE SCALE GENOMIC DNA]</scope>
    <source>
        <strain evidence="8 9">Neff</strain>
    </source>
</reference>
<keyword evidence="4 8" id="KW-0645">Protease</keyword>
<dbReference type="GO" id="GO:0006508">
    <property type="term" value="P:proteolysis"/>
    <property type="evidence" value="ECO:0007669"/>
    <property type="project" value="UniProtKB-KW"/>
</dbReference>
<dbReference type="PANTHER" id="PTHR12419">
    <property type="entry name" value="OTU DOMAIN CONTAINING PROTEIN"/>
    <property type="match status" value="1"/>
</dbReference>
<organism evidence="8 9">
    <name type="scientific">Acanthamoeba castellanii (strain ATCC 30010 / Neff)</name>
    <dbReference type="NCBI Taxonomy" id="1257118"/>
    <lineage>
        <taxon>Eukaryota</taxon>
        <taxon>Amoebozoa</taxon>
        <taxon>Discosea</taxon>
        <taxon>Longamoebia</taxon>
        <taxon>Centramoebida</taxon>
        <taxon>Acanthamoebidae</taxon>
        <taxon>Acanthamoeba</taxon>
    </lineage>
</organism>
<accession>L8GNC5</accession>
<dbReference type="GO" id="GO:0004843">
    <property type="term" value="F:cysteine-type deubiquitinase activity"/>
    <property type="evidence" value="ECO:0007669"/>
    <property type="project" value="UniProtKB-EC"/>
</dbReference>
<evidence type="ECO:0000256" key="2">
    <source>
        <dbReference type="ARBA" id="ARBA00010407"/>
    </source>
</evidence>
<evidence type="ECO:0000313" key="8">
    <source>
        <dbReference type="EMBL" id="ELR14487.1"/>
    </source>
</evidence>
<dbReference type="InterPro" id="IPR003323">
    <property type="entry name" value="OTU_dom"/>
</dbReference>
<proteinExistence type="inferred from homology"/>
<dbReference type="PROSITE" id="PS50802">
    <property type="entry name" value="OTU"/>
    <property type="match status" value="1"/>
</dbReference>
<dbReference type="EC" id="3.4.19.12" evidence="3"/>
<evidence type="ECO:0000256" key="5">
    <source>
        <dbReference type="ARBA" id="ARBA00022786"/>
    </source>
</evidence>
<dbReference type="PANTHER" id="PTHR12419:SF4">
    <property type="entry name" value="OTU DOMAIN-CONTAINING PROTEIN 5"/>
    <property type="match status" value="1"/>
</dbReference>
<dbReference type="Proteomes" id="UP000011083">
    <property type="component" value="Unassembled WGS sequence"/>
</dbReference>
<dbReference type="EMBL" id="KB008052">
    <property type="protein sequence ID" value="ELR14487.1"/>
    <property type="molecule type" value="Genomic_DNA"/>
</dbReference>
<keyword evidence="6" id="KW-0378">Hydrolase</keyword>
<comment type="catalytic activity">
    <reaction evidence="1">
        <text>Thiol-dependent hydrolysis of ester, thioester, amide, peptide and isopeptide bonds formed by the C-terminal Gly of ubiquitin (a 76-residue protein attached to proteins as an intracellular targeting signal).</text>
        <dbReference type="EC" id="3.4.19.12"/>
    </reaction>
</comment>
<name>L8GNC5_ACACF</name>
<protein>
    <recommendedName>
        <fullName evidence="3">ubiquitinyl hydrolase 1</fullName>
        <ecNumber evidence="3">3.4.19.12</ecNumber>
    </recommendedName>
</protein>
<dbReference type="AlphaFoldDB" id="L8GNC5"/>
<evidence type="ECO:0000256" key="1">
    <source>
        <dbReference type="ARBA" id="ARBA00000707"/>
    </source>
</evidence>
<keyword evidence="5" id="KW-0833">Ubl conjugation pathway</keyword>
<dbReference type="VEuPathDB" id="AmoebaDB:ACA1_192370"/>
<dbReference type="KEGG" id="acan:ACA1_192370"/>
<dbReference type="InterPro" id="IPR038765">
    <property type="entry name" value="Papain-like_cys_pep_sf"/>
</dbReference>